<feature type="transmembrane region" description="Helical" evidence="11">
    <location>
        <begin position="287"/>
        <end position="311"/>
    </location>
</feature>
<keyword evidence="8 10" id="KW-0675">Receptor</keyword>
<evidence type="ECO:0000256" key="10">
    <source>
        <dbReference type="RuleBase" id="RU000688"/>
    </source>
</evidence>
<evidence type="ECO:0000256" key="8">
    <source>
        <dbReference type="ARBA" id="ARBA00023170"/>
    </source>
</evidence>
<dbReference type="InterPro" id="IPR017452">
    <property type="entry name" value="GPCR_Rhodpsn_7TM"/>
</dbReference>
<dbReference type="CDD" id="cd15390">
    <property type="entry name" value="7tmA_TACR"/>
    <property type="match status" value="1"/>
</dbReference>
<keyword evidence="4 10" id="KW-0812">Transmembrane</keyword>
<feature type="transmembrane region" description="Helical" evidence="11">
    <location>
        <begin position="138"/>
        <end position="159"/>
    </location>
</feature>
<accession>A0A8D9FIG7</accession>
<keyword evidence="9 10" id="KW-0807">Transducer</keyword>
<protein>
    <submittedName>
        <fullName evidence="13">Tachykinin-like peptides receptor 86C</fullName>
    </submittedName>
</protein>
<evidence type="ECO:0000256" key="4">
    <source>
        <dbReference type="ARBA" id="ARBA00022692"/>
    </source>
</evidence>
<dbReference type="EMBL" id="HBUF01672403">
    <property type="protein sequence ID" value="CAG6790709.1"/>
    <property type="molecule type" value="Transcribed_RNA"/>
</dbReference>
<evidence type="ECO:0000256" key="11">
    <source>
        <dbReference type="SAM" id="Phobius"/>
    </source>
</evidence>
<dbReference type="EMBL" id="HBUF01672406">
    <property type="protein sequence ID" value="CAG6790712.1"/>
    <property type="molecule type" value="Transcribed_RNA"/>
</dbReference>
<dbReference type="PRINTS" id="PR00237">
    <property type="entry name" value="GPCRRHODOPSN"/>
</dbReference>
<reference evidence="13" key="1">
    <citation type="submission" date="2021-05" db="EMBL/GenBank/DDBJ databases">
        <authorList>
            <person name="Alioto T."/>
            <person name="Alioto T."/>
            <person name="Gomez Garrido J."/>
        </authorList>
    </citation>
    <scope>NUCLEOTIDE SEQUENCE</scope>
</reference>
<feature type="transmembrane region" description="Helical" evidence="11">
    <location>
        <begin position="101"/>
        <end position="126"/>
    </location>
</feature>
<dbReference type="SUPFAM" id="SSF81321">
    <property type="entry name" value="Family A G protein-coupled receptor-like"/>
    <property type="match status" value="1"/>
</dbReference>
<dbReference type="SMART" id="SM01381">
    <property type="entry name" value="7TM_GPCR_Srsx"/>
    <property type="match status" value="1"/>
</dbReference>
<keyword evidence="5 11" id="KW-1133">Transmembrane helix</keyword>
<dbReference type="Pfam" id="PF00001">
    <property type="entry name" value="7tm_1"/>
    <property type="match status" value="1"/>
</dbReference>
<evidence type="ECO:0000256" key="9">
    <source>
        <dbReference type="ARBA" id="ARBA00023224"/>
    </source>
</evidence>
<dbReference type="InterPro" id="IPR000611">
    <property type="entry name" value="NPY_rcpt"/>
</dbReference>
<evidence type="ECO:0000259" key="12">
    <source>
        <dbReference type="PROSITE" id="PS50262"/>
    </source>
</evidence>
<dbReference type="Gene3D" id="1.20.1070.10">
    <property type="entry name" value="Rhodopsin 7-helix transmembrane proteins"/>
    <property type="match status" value="1"/>
</dbReference>
<dbReference type="AlphaFoldDB" id="A0A8D9FIG7"/>
<feature type="transmembrane region" description="Helical" evidence="11">
    <location>
        <begin position="180"/>
        <end position="199"/>
    </location>
</feature>
<dbReference type="PANTHER" id="PTHR46925">
    <property type="entry name" value="G-PROTEIN COUPLED RECEPTOR TKR-1-RELATED"/>
    <property type="match status" value="1"/>
</dbReference>
<dbReference type="GO" id="GO:0005886">
    <property type="term" value="C:plasma membrane"/>
    <property type="evidence" value="ECO:0007669"/>
    <property type="project" value="UniProtKB-SubCell"/>
</dbReference>
<dbReference type="PRINTS" id="PR01012">
    <property type="entry name" value="NRPEPTIDEYR"/>
</dbReference>
<keyword evidence="6 10" id="KW-0297">G-protein coupled receptor</keyword>
<dbReference type="InterPro" id="IPR001681">
    <property type="entry name" value="Neurokn_rcpt"/>
</dbReference>
<evidence type="ECO:0000256" key="1">
    <source>
        <dbReference type="ARBA" id="ARBA00004651"/>
    </source>
</evidence>
<keyword evidence="3" id="KW-1003">Cell membrane</keyword>
<feature type="transmembrane region" description="Helical" evidence="11">
    <location>
        <begin position="232"/>
        <end position="254"/>
    </location>
</feature>
<keyword evidence="7 11" id="KW-0472">Membrane</keyword>
<sequence>MGQLCNEDVILALDDESDSDDYTVSNGTSAISSVNLTLQIIKSNTSKRDRYEFTVNKMSLTVEIMWYTVFLLMLIIAIGGNVIVMWIVLAHRRMRTVTNYFLVNLSVADVMLSVFNCVFNFIYMIHEDWNFGLTYCAINNHVGIVTVASSVFTLTGISIDRYLAIVRPLKPRMSKRWAQVIILLIWFTSFLLGGPYLLYSRIVVYRYSGKVQRSCIVIWPDGQATNSKVDHIYNLVLFFLTYIIPMTAMVICYTNMGRELWGSRQIGEMNVRQLECIKSKRRVVKMFIIIVTIFAICWLPYHCYFICIHYYPETIRQHRYLMQQMFLFFYWLAMSNAMVNPLIYYWMNSRFRQYFKDLLCEWRCFYRRNSSGGEGCLETPPMINHRYLNSQSCSRSGTNEEYNSRHRLDGNHFPKLFRNKIVIATCHHHPAMQMRYSKKTTIITTRCLCDMDRNSVQQHQNQCCLCHHLTSNAEANRNALTACLLQMDGKNEQLRLKNNTEVSAGSAQSPTYINDLQNHMGYTRAQTTQL</sequence>
<name>A0A8D9FIG7_9HEMI</name>
<evidence type="ECO:0000256" key="6">
    <source>
        <dbReference type="ARBA" id="ARBA00023040"/>
    </source>
</evidence>
<dbReference type="PANTHER" id="PTHR46925:SF2">
    <property type="entry name" value="G-PROTEIN COUPLED RECEPTOR TKR-1-RELATED"/>
    <property type="match status" value="1"/>
</dbReference>
<organism evidence="13">
    <name type="scientific">Cacopsylla melanoneura</name>
    <dbReference type="NCBI Taxonomy" id="428564"/>
    <lineage>
        <taxon>Eukaryota</taxon>
        <taxon>Metazoa</taxon>
        <taxon>Ecdysozoa</taxon>
        <taxon>Arthropoda</taxon>
        <taxon>Hexapoda</taxon>
        <taxon>Insecta</taxon>
        <taxon>Pterygota</taxon>
        <taxon>Neoptera</taxon>
        <taxon>Paraneoptera</taxon>
        <taxon>Hemiptera</taxon>
        <taxon>Sternorrhyncha</taxon>
        <taxon>Psylloidea</taxon>
        <taxon>Psyllidae</taxon>
        <taxon>Psyllinae</taxon>
        <taxon>Cacopsylla</taxon>
    </lineage>
</organism>
<feature type="transmembrane region" description="Helical" evidence="11">
    <location>
        <begin position="64"/>
        <end position="89"/>
    </location>
</feature>
<dbReference type="GO" id="GO:0004995">
    <property type="term" value="F:tachykinin receptor activity"/>
    <property type="evidence" value="ECO:0007669"/>
    <property type="project" value="InterPro"/>
</dbReference>
<feature type="transmembrane region" description="Helical" evidence="11">
    <location>
        <begin position="326"/>
        <end position="346"/>
    </location>
</feature>
<evidence type="ECO:0000256" key="2">
    <source>
        <dbReference type="ARBA" id="ARBA00010663"/>
    </source>
</evidence>
<dbReference type="PROSITE" id="PS00237">
    <property type="entry name" value="G_PROTEIN_RECEP_F1_1"/>
    <property type="match status" value="1"/>
</dbReference>
<proteinExistence type="inferred from homology"/>
<feature type="domain" description="G-protein coupled receptors family 1 profile" evidence="12">
    <location>
        <begin position="80"/>
        <end position="344"/>
    </location>
</feature>
<dbReference type="GO" id="GO:0004983">
    <property type="term" value="F:neuropeptide Y receptor activity"/>
    <property type="evidence" value="ECO:0007669"/>
    <property type="project" value="InterPro"/>
</dbReference>
<dbReference type="PROSITE" id="PS50262">
    <property type="entry name" value="G_PROTEIN_RECEP_F1_2"/>
    <property type="match status" value="1"/>
</dbReference>
<evidence type="ECO:0000256" key="5">
    <source>
        <dbReference type="ARBA" id="ARBA00022989"/>
    </source>
</evidence>
<comment type="subcellular location">
    <subcellularLocation>
        <location evidence="1">Cell membrane</location>
        <topology evidence="1">Multi-pass membrane protein</topology>
    </subcellularLocation>
</comment>
<evidence type="ECO:0000256" key="7">
    <source>
        <dbReference type="ARBA" id="ARBA00023136"/>
    </source>
</evidence>
<comment type="similarity">
    <text evidence="2 10">Belongs to the G-protein coupled receptor 1 family.</text>
</comment>
<evidence type="ECO:0000256" key="3">
    <source>
        <dbReference type="ARBA" id="ARBA00022475"/>
    </source>
</evidence>
<dbReference type="InterPro" id="IPR000276">
    <property type="entry name" value="GPCR_Rhodpsn"/>
</dbReference>
<evidence type="ECO:0000313" key="13">
    <source>
        <dbReference type="EMBL" id="CAG6790709.1"/>
    </source>
</evidence>